<name>A0A0A8ZXV4_ARUDO</name>
<accession>A0A0A8ZXV4</accession>
<dbReference type="AlphaFoldDB" id="A0A0A8ZXV4"/>
<proteinExistence type="predicted"/>
<protein>
    <submittedName>
        <fullName evidence="1">Uncharacterized protein</fullName>
    </submittedName>
</protein>
<evidence type="ECO:0000313" key="1">
    <source>
        <dbReference type="EMBL" id="JAD39592.1"/>
    </source>
</evidence>
<dbReference type="EMBL" id="GBRH01258303">
    <property type="protein sequence ID" value="JAD39592.1"/>
    <property type="molecule type" value="Transcribed_RNA"/>
</dbReference>
<sequence length="37" mass="4099">MCTYIFWWGCGCPYGFISFVSLQGEIEGDGLTLLFGS</sequence>
<organism evidence="1">
    <name type="scientific">Arundo donax</name>
    <name type="common">Giant reed</name>
    <name type="synonym">Donax arundinaceus</name>
    <dbReference type="NCBI Taxonomy" id="35708"/>
    <lineage>
        <taxon>Eukaryota</taxon>
        <taxon>Viridiplantae</taxon>
        <taxon>Streptophyta</taxon>
        <taxon>Embryophyta</taxon>
        <taxon>Tracheophyta</taxon>
        <taxon>Spermatophyta</taxon>
        <taxon>Magnoliopsida</taxon>
        <taxon>Liliopsida</taxon>
        <taxon>Poales</taxon>
        <taxon>Poaceae</taxon>
        <taxon>PACMAD clade</taxon>
        <taxon>Arundinoideae</taxon>
        <taxon>Arundineae</taxon>
        <taxon>Arundo</taxon>
    </lineage>
</organism>
<reference evidence="1" key="1">
    <citation type="submission" date="2014-09" db="EMBL/GenBank/DDBJ databases">
        <authorList>
            <person name="Magalhaes I.L.F."/>
            <person name="Oliveira U."/>
            <person name="Santos F.R."/>
            <person name="Vidigal T.H.D.A."/>
            <person name="Brescovit A.D."/>
            <person name="Santos A.J."/>
        </authorList>
    </citation>
    <scope>NUCLEOTIDE SEQUENCE</scope>
    <source>
        <tissue evidence="1">Shoot tissue taken approximately 20 cm above the soil surface</tissue>
    </source>
</reference>
<reference evidence="1" key="2">
    <citation type="journal article" date="2015" name="Data Brief">
        <title>Shoot transcriptome of the giant reed, Arundo donax.</title>
        <authorList>
            <person name="Barrero R.A."/>
            <person name="Guerrero F.D."/>
            <person name="Moolhuijzen P."/>
            <person name="Goolsby J.A."/>
            <person name="Tidwell J."/>
            <person name="Bellgard S.E."/>
            <person name="Bellgard M.I."/>
        </authorList>
    </citation>
    <scope>NUCLEOTIDE SEQUENCE</scope>
    <source>
        <tissue evidence="1">Shoot tissue taken approximately 20 cm above the soil surface</tissue>
    </source>
</reference>